<evidence type="ECO:0008006" key="6">
    <source>
        <dbReference type="Google" id="ProtNLM"/>
    </source>
</evidence>
<dbReference type="InterPro" id="IPR043502">
    <property type="entry name" value="DNA/RNA_pol_sf"/>
</dbReference>
<gene>
    <name evidence="4" type="ORF">MTR67_051752</name>
</gene>
<dbReference type="PANTHER" id="PTHR37984:SF5">
    <property type="entry name" value="PROTEIN NYNRIN-LIKE"/>
    <property type="match status" value="1"/>
</dbReference>
<evidence type="ECO:0000313" key="4">
    <source>
        <dbReference type="EMBL" id="WMV58367.1"/>
    </source>
</evidence>
<dbReference type="SUPFAM" id="SSF56672">
    <property type="entry name" value="DNA/RNA polymerases"/>
    <property type="match status" value="1"/>
</dbReference>
<feature type="domain" description="Reverse transcriptase" evidence="2">
    <location>
        <begin position="42"/>
        <end position="115"/>
    </location>
</feature>
<evidence type="ECO:0000259" key="3">
    <source>
        <dbReference type="Pfam" id="PF17919"/>
    </source>
</evidence>
<protein>
    <recommendedName>
        <fullName evidence="6">Retrovirus-related Pol polyprotein from transposon 17.6</fullName>
    </recommendedName>
</protein>
<organism evidence="4 5">
    <name type="scientific">Solanum verrucosum</name>
    <dbReference type="NCBI Taxonomy" id="315347"/>
    <lineage>
        <taxon>Eukaryota</taxon>
        <taxon>Viridiplantae</taxon>
        <taxon>Streptophyta</taxon>
        <taxon>Embryophyta</taxon>
        <taxon>Tracheophyta</taxon>
        <taxon>Spermatophyta</taxon>
        <taxon>Magnoliopsida</taxon>
        <taxon>eudicotyledons</taxon>
        <taxon>Gunneridae</taxon>
        <taxon>Pentapetalae</taxon>
        <taxon>asterids</taxon>
        <taxon>lamiids</taxon>
        <taxon>Solanales</taxon>
        <taxon>Solanaceae</taxon>
        <taxon>Solanoideae</taxon>
        <taxon>Solaneae</taxon>
        <taxon>Solanum</taxon>
    </lineage>
</organism>
<dbReference type="InterPro" id="IPR000477">
    <property type="entry name" value="RT_dom"/>
</dbReference>
<dbReference type="FunFam" id="3.30.70.270:FF:000003">
    <property type="entry name" value="Transposon Ty3-G Gag-Pol polyprotein"/>
    <property type="match status" value="1"/>
</dbReference>
<evidence type="ECO:0000259" key="2">
    <source>
        <dbReference type="Pfam" id="PF00078"/>
    </source>
</evidence>
<keyword evidence="1" id="KW-0511">Multifunctional enzyme</keyword>
<sequence length="423" mass="48895">MAQAKLKELKEQLKDLLDKGFIRSSISPWGAPVLFVRKKYGSPPTFMDLMNKVYKQYLDMFVIVFIDDILIYSRSEDKHTNHLRIVFQVLKDKQLFTKFSKCEYLFNSMAFLGHIVSEKGIEVDPKKKDAVKRWPRPLSPSDIRNFLGLCCYYRRFVEEFSSIASLLTTLTRQNAKFLWSESFEKSFQEFKDRLTSAPVLTLPEGTDGFVVYYDASRIGLGCVIMPNEKVISHASRQLKEAISACLDALAKDLENSKVDSNSNENTSQNRGWKQTPEEEKVGLAFLYLEGNAQLWFRQLEIDMAQPSWDEFKRQRNLHFGPPIISQKLGELTKLCQIGGLTDYIAIEVELHNPLDLGTTMSLSRLYERKEQPVCSQLLDACKSKTSDFSPQQHARFVKNLTRSEMEERQLKGFCFNYDEPFTR</sequence>
<dbReference type="Gene3D" id="3.30.70.270">
    <property type="match status" value="2"/>
</dbReference>
<dbReference type="Pfam" id="PF17919">
    <property type="entry name" value="RT_RNaseH_2"/>
    <property type="match status" value="1"/>
</dbReference>
<dbReference type="Gene3D" id="3.10.10.10">
    <property type="entry name" value="HIV Type 1 Reverse Transcriptase, subunit A, domain 1"/>
    <property type="match status" value="1"/>
</dbReference>
<dbReference type="Proteomes" id="UP001234989">
    <property type="component" value="Chromosome 12"/>
</dbReference>
<reference evidence="4" key="1">
    <citation type="submission" date="2023-08" db="EMBL/GenBank/DDBJ databases">
        <title>A de novo genome assembly of Solanum verrucosum Schlechtendal, a Mexican diploid species geographically isolated from the other diploid A-genome species in potato relatives.</title>
        <authorList>
            <person name="Hosaka K."/>
        </authorList>
    </citation>
    <scope>NUCLEOTIDE SEQUENCE</scope>
    <source>
        <tissue evidence="4">Young leaves</tissue>
    </source>
</reference>
<dbReference type="CDD" id="cd01647">
    <property type="entry name" value="RT_LTR"/>
    <property type="match status" value="1"/>
</dbReference>
<dbReference type="InterPro" id="IPR043128">
    <property type="entry name" value="Rev_trsase/Diguanyl_cyclase"/>
</dbReference>
<dbReference type="PANTHER" id="PTHR37984">
    <property type="entry name" value="PROTEIN CBG26694"/>
    <property type="match status" value="1"/>
</dbReference>
<dbReference type="InterPro" id="IPR041577">
    <property type="entry name" value="RT_RNaseH_2"/>
</dbReference>
<proteinExistence type="predicted"/>
<accession>A0AAF0ZZE2</accession>
<evidence type="ECO:0000256" key="1">
    <source>
        <dbReference type="ARBA" id="ARBA00023268"/>
    </source>
</evidence>
<dbReference type="Pfam" id="PF00078">
    <property type="entry name" value="RVT_1"/>
    <property type="match status" value="1"/>
</dbReference>
<feature type="non-terminal residue" evidence="4">
    <location>
        <position position="423"/>
    </location>
</feature>
<dbReference type="InterPro" id="IPR050951">
    <property type="entry name" value="Retrovirus_Pol_polyprotein"/>
</dbReference>
<name>A0AAF0ZZE2_SOLVR</name>
<dbReference type="AlphaFoldDB" id="A0AAF0ZZE2"/>
<dbReference type="GO" id="GO:0003824">
    <property type="term" value="F:catalytic activity"/>
    <property type="evidence" value="ECO:0007669"/>
    <property type="project" value="UniProtKB-KW"/>
</dbReference>
<feature type="domain" description="Reverse transcriptase/retrotransposon-derived protein RNase H-like" evidence="3">
    <location>
        <begin position="179"/>
        <end position="241"/>
    </location>
</feature>
<evidence type="ECO:0000313" key="5">
    <source>
        <dbReference type="Proteomes" id="UP001234989"/>
    </source>
</evidence>
<dbReference type="EMBL" id="CP133623">
    <property type="protein sequence ID" value="WMV58367.1"/>
    <property type="molecule type" value="Genomic_DNA"/>
</dbReference>
<keyword evidence="5" id="KW-1185">Reference proteome</keyword>
<dbReference type="FunFam" id="3.30.70.270:FF:000020">
    <property type="entry name" value="Transposon Tf2-6 polyprotein-like Protein"/>
    <property type="match status" value="1"/>
</dbReference>